<keyword evidence="2" id="KW-1185">Reference proteome</keyword>
<evidence type="ECO:0000313" key="2">
    <source>
        <dbReference type="Proteomes" id="UP000182235"/>
    </source>
</evidence>
<gene>
    <name evidence="1" type="ORF">AJ78_05156</name>
</gene>
<dbReference type="OrthoDB" id="5305306at2759"/>
<comment type="caution">
    <text evidence="1">The sequence shown here is derived from an EMBL/GenBank/DDBJ whole genome shotgun (WGS) entry which is preliminary data.</text>
</comment>
<dbReference type="AlphaFoldDB" id="A0A1J9PEV6"/>
<proteinExistence type="predicted"/>
<name>A0A1J9PEV6_9EURO</name>
<dbReference type="VEuPathDB" id="FungiDB:AJ78_05156"/>
<accession>A0A1J9PEV6</accession>
<reference evidence="1 2" key="1">
    <citation type="submission" date="2015-07" db="EMBL/GenBank/DDBJ databases">
        <title>Emmonsia species relationships and genome sequence.</title>
        <authorList>
            <consortium name="The Broad Institute Genomics Platform"/>
            <person name="Cuomo C.A."/>
            <person name="Munoz J.F."/>
            <person name="Imamovic A."/>
            <person name="Priest M.E."/>
            <person name="Young S."/>
            <person name="Clay O.K."/>
            <person name="McEwen J.G."/>
        </authorList>
    </citation>
    <scope>NUCLEOTIDE SEQUENCE [LARGE SCALE GENOMIC DNA]</scope>
    <source>
        <strain evidence="1 2">UAMH 9510</strain>
    </source>
</reference>
<dbReference type="Proteomes" id="UP000182235">
    <property type="component" value="Unassembled WGS sequence"/>
</dbReference>
<sequence length="260" mass="29587">MQFPNYGSYGLGNSQGFKVKRRRTPKVVRRVAENESQKNAQSAEPRISWAVEKAEGECAATMSHTASQTWLSNKTKEFEAWGRVRDMMEYVAPKSPFTPKSFEEWIAHRLAWMEEERGRLVSQAITRRVMGSGRSEQNPVSLVLGGKELPDGLALILARETIWIPHKGDPSVRNSAPWPSYEELKHEGDDRSKSGYSRFPPLPRRCSNATVNWKQRVPVKQCLFDEVGRPVWEGVSIHTQDLESEMLRFVDSSLLEELGV</sequence>
<organism evidence="1 2">
    <name type="scientific">Emergomyces pasteurianus Ep9510</name>
    <dbReference type="NCBI Taxonomy" id="1447872"/>
    <lineage>
        <taxon>Eukaryota</taxon>
        <taxon>Fungi</taxon>
        <taxon>Dikarya</taxon>
        <taxon>Ascomycota</taxon>
        <taxon>Pezizomycotina</taxon>
        <taxon>Eurotiomycetes</taxon>
        <taxon>Eurotiomycetidae</taxon>
        <taxon>Onygenales</taxon>
        <taxon>Ajellomycetaceae</taxon>
        <taxon>Emergomyces</taxon>
    </lineage>
</organism>
<dbReference type="EMBL" id="LGRN01000215">
    <property type="protein sequence ID" value="OJD14506.1"/>
    <property type="molecule type" value="Genomic_DNA"/>
</dbReference>
<dbReference type="STRING" id="1447872.A0A1J9PEV6"/>
<evidence type="ECO:0000313" key="1">
    <source>
        <dbReference type="EMBL" id="OJD14506.1"/>
    </source>
</evidence>
<protein>
    <submittedName>
        <fullName evidence="1">Uncharacterized protein</fullName>
    </submittedName>
</protein>